<dbReference type="EMBL" id="BAAAHK010000013">
    <property type="protein sequence ID" value="GAA0950859.1"/>
    <property type="molecule type" value="Genomic_DNA"/>
</dbReference>
<keyword evidence="4" id="KW-1185">Reference proteome</keyword>
<sequence>MRRTLSISVGIAMLALVAGCGDSDDDKTLSSVEPTTSTSSTDPTTAPTSAPTSAPTPTVPPKPAGPLTQAQYQGVLLELDKRLDSEIGALGRVKTEDSLDTALDNLTQALNAESLKLGSIKPPARAIPANRVLQLRLRNAATAMSNGDTSDIGCGGLAYVSQALQRQLTATLNPAVVQLRTIGLIVGRTLPDLGPEPTDNRPSNGDVIVRTGNGGSGALRVKNGSSSDVAVSIVPTGKAPGKPHIMMYVQAKKTATVRRIGGGYQLYIKSGKDWNPKRRQFSSDCSFKKFDQPFGKNQGWEVQLQASVLGNASSSEVDPY</sequence>
<feature type="region of interest" description="Disordered" evidence="1">
    <location>
        <begin position="23"/>
        <end position="67"/>
    </location>
</feature>
<proteinExistence type="predicted"/>
<dbReference type="RefSeq" id="WP_343975173.1">
    <property type="nucleotide sequence ID" value="NZ_BAAAHK010000013.1"/>
</dbReference>
<protein>
    <submittedName>
        <fullName evidence="3">Uncharacterized protein</fullName>
    </submittedName>
</protein>
<dbReference type="PROSITE" id="PS51257">
    <property type="entry name" value="PROKAR_LIPOPROTEIN"/>
    <property type="match status" value="1"/>
</dbReference>
<evidence type="ECO:0000313" key="4">
    <source>
        <dbReference type="Proteomes" id="UP001500542"/>
    </source>
</evidence>
<keyword evidence="2" id="KW-0732">Signal</keyword>
<feature type="chain" id="PRO_5047160377" evidence="2">
    <location>
        <begin position="21"/>
        <end position="320"/>
    </location>
</feature>
<feature type="signal peptide" evidence="2">
    <location>
        <begin position="1"/>
        <end position="20"/>
    </location>
</feature>
<dbReference type="Proteomes" id="UP001500542">
    <property type="component" value="Unassembled WGS sequence"/>
</dbReference>
<evidence type="ECO:0000256" key="1">
    <source>
        <dbReference type="SAM" id="MobiDB-lite"/>
    </source>
</evidence>
<evidence type="ECO:0000256" key="2">
    <source>
        <dbReference type="SAM" id="SignalP"/>
    </source>
</evidence>
<name>A0ABN1R279_9ACTN</name>
<accession>A0ABN1R279</accession>
<reference evidence="3 4" key="1">
    <citation type="journal article" date="2019" name="Int. J. Syst. Evol. Microbiol.">
        <title>The Global Catalogue of Microorganisms (GCM) 10K type strain sequencing project: providing services to taxonomists for standard genome sequencing and annotation.</title>
        <authorList>
            <consortium name="The Broad Institute Genomics Platform"/>
            <consortium name="The Broad Institute Genome Sequencing Center for Infectious Disease"/>
            <person name="Wu L."/>
            <person name="Ma J."/>
        </authorList>
    </citation>
    <scope>NUCLEOTIDE SEQUENCE [LARGE SCALE GENOMIC DNA]</scope>
    <source>
        <strain evidence="3 4">JCM 10977</strain>
    </source>
</reference>
<comment type="caution">
    <text evidence="3">The sequence shown here is derived from an EMBL/GenBank/DDBJ whole genome shotgun (WGS) entry which is preliminary data.</text>
</comment>
<feature type="compositionally biased region" description="Low complexity" evidence="1">
    <location>
        <begin position="29"/>
        <end position="56"/>
    </location>
</feature>
<organism evidence="3 4">
    <name type="scientific">Kribbella koreensis</name>
    <dbReference type="NCBI Taxonomy" id="57909"/>
    <lineage>
        <taxon>Bacteria</taxon>
        <taxon>Bacillati</taxon>
        <taxon>Actinomycetota</taxon>
        <taxon>Actinomycetes</taxon>
        <taxon>Propionibacteriales</taxon>
        <taxon>Kribbellaceae</taxon>
        <taxon>Kribbella</taxon>
    </lineage>
</organism>
<evidence type="ECO:0000313" key="3">
    <source>
        <dbReference type="EMBL" id="GAA0950859.1"/>
    </source>
</evidence>
<gene>
    <name evidence="3" type="ORF">GCM10009554_51460</name>
</gene>